<comment type="similarity">
    <text evidence="1">Belongs to the DprA/Smf family.</text>
</comment>
<dbReference type="GO" id="GO:0009294">
    <property type="term" value="P:DNA-mediated transformation"/>
    <property type="evidence" value="ECO:0007669"/>
    <property type="project" value="InterPro"/>
</dbReference>
<feature type="domain" description="Smf/DprA SLOG" evidence="2">
    <location>
        <begin position="81"/>
        <end position="289"/>
    </location>
</feature>
<accession>A0A4Y1YPM8</accession>
<evidence type="ECO:0000313" key="5">
    <source>
        <dbReference type="Proteomes" id="UP000316473"/>
    </source>
</evidence>
<dbReference type="PANTHER" id="PTHR43022">
    <property type="entry name" value="PROTEIN SMF"/>
    <property type="match status" value="1"/>
</dbReference>
<dbReference type="Pfam" id="PF02481">
    <property type="entry name" value="DNA_processg_A"/>
    <property type="match status" value="1"/>
</dbReference>
<dbReference type="EMBL" id="AP019755">
    <property type="protein sequence ID" value="BBL34803.1"/>
    <property type="molecule type" value="Genomic_DNA"/>
</dbReference>
<dbReference type="NCBIfam" id="TIGR00732">
    <property type="entry name" value="dprA"/>
    <property type="match status" value="1"/>
</dbReference>
<dbReference type="InterPro" id="IPR036388">
    <property type="entry name" value="WH-like_DNA-bd_sf"/>
</dbReference>
<evidence type="ECO:0000313" key="4">
    <source>
        <dbReference type="EMBL" id="BBL34803.1"/>
    </source>
</evidence>
<dbReference type="Gene3D" id="1.10.10.10">
    <property type="entry name" value="Winged helix-like DNA-binding domain superfamily/Winged helix DNA-binding domain"/>
    <property type="match status" value="1"/>
</dbReference>
<dbReference type="KEGG" id="nst:Nstercoris_01048"/>
<sequence>MQIDWDVESWLRLGLTEGVGGSALRRLLITFGDPAEVLAANQQALEGVVKKTVAANILQRRIDTDKFAQTIDWLKDPLNSLITFADTDYPEFLLNIADPPPILYCKGRREFLTRPALAIVGSRNATPQGMANADAFAEAASNAGFCVVSGLAQGIDAAAHQGGLRGAASSIAVVGTGLDLVYPSRNRELAHQLANEGALISEFPLGVPAMRNNFPRRNRIISGMCHACLVVEATLYSGSLITARLALEQGRDVMAIPGSIHSPLSKGCHALIKQGAKLVESIQDILDELNHLPPQVNVSTSAVSEAMRDNINTDDSAADDNKLLTCFDYDAIDIDTLCIRSGLTVEVVSAMLLALELEGKIGSLPGGRYQRIR</sequence>
<evidence type="ECO:0000256" key="1">
    <source>
        <dbReference type="ARBA" id="ARBA00006525"/>
    </source>
</evidence>
<dbReference type="InterPro" id="IPR057666">
    <property type="entry name" value="DrpA_SLOG"/>
</dbReference>
<proteinExistence type="inferred from homology"/>
<dbReference type="Gene3D" id="3.40.50.450">
    <property type="match status" value="1"/>
</dbReference>
<reference evidence="4 5" key="1">
    <citation type="submission" date="2019-06" db="EMBL/GenBank/DDBJ databases">
        <title>Nitrosomonas stercoris KYUHI-S whole genome shotgun sequence.</title>
        <authorList>
            <person name="Nakagawa T."/>
            <person name="Tsuchiya Y."/>
            <person name="Takahashi R."/>
        </authorList>
    </citation>
    <scope>NUCLEOTIDE SEQUENCE [LARGE SCALE GENOMIC DNA]</scope>
    <source>
        <strain evidence="4 5">KYUHI-S</strain>
    </source>
</reference>
<evidence type="ECO:0000259" key="2">
    <source>
        <dbReference type="Pfam" id="PF02481"/>
    </source>
</evidence>
<dbReference type="AlphaFoldDB" id="A0A4Y1YPM8"/>
<gene>
    <name evidence="4" type="ORF">Nstercoris_01048</name>
</gene>
<keyword evidence="5" id="KW-1185">Reference proteome</keyword>
<feature type="domain" description="DprA winged helix" evidence="3">
    <location>
        <begin position="314"/>
        <end position="367"/>
    </location>
</feature>
<dbReference type="SUPFAM" id="SSF102405">
    <property type="entry name" value="MCP/YpsA-like"/>
    <property type="match status" value="1"/>
</dbReference>
<name>A0A4Y1YPM8_9PROT</name>
<organism evidence="4 5">
    <name type="scientific">Nitrosomonas stercoris</name>
    <dbReference type="NCBI Taxonomy" id="1444684"/>
    <lineage>
        <taxon>Bacteria</taxon>
        <taxon>Pseudomonadati</taxon>
        <taxon>Pseudomonadota</taxon>
        <taxon>Betaproteobacteria</taxon>
        <taxon>Nitrosomonadales</taxon>
        <taxon>Nitrosomonadaceae</taxon>
        <taxon>Nitrosomonas</taxon>
    </lineage>
</organism>
<dbReference type="Pfam" id="PF17782">
    <property type="entry name" value="WHD_DprA"/>
    <property type="match status" value="1"/>
</dbReference>
<evidence type="ECO:0000259" key="3">
    <source>
        <dbReference type="Pfam" id="PF17782"/>
    </source>
</evidence>
<dbReference type="PANTHER" id="PTHR43022:SF1">
    <property type="entry name" value="PROTEIN SMF"/>
    <property type="match status" value="1"/>
</dbReference>
<dbReference type="Proteomes" id="UP000316473">
    <property type="component" value="Chromosome"/>
</dbReference>
<dbReference type="InterPro" id="IPR003488">
    <property type="entry name" value="DprA"/>
</dbReference>
<protein>
    <submittedName>
        <fullName evidence="4">Uncharacterized protein</fullName>
    </submittedName>
</protein>
<dbReference type="InterPro" id="IPR041614">
    <property type="entry name" value="DprA_WH"/>
</dbReference>